<protein>
    <recommendedName>
        <fullName evidence="4">ABC transporter permease</fullName>
    </recommendedName>
</protein>
<evidence type="ECO:0000313" key="2">
    <source>
        <dbReference type="EMBL" id="MQY11387.1"/>
    </source>
</evidence>
<feature type="transmembrane region" description="Helical" evidence="1">
    <location>
        <begin position="164"/>
        <end position="185"/>
    </location>
</feature>
<keyword evidence="1" id="KW-0472">Membrane</keyword>
<comment type="caution">
    <text evidence="2">The sequence shown here is derived from an EMBL/GenBank/DDBJ whole genome shotgun (WGS) entry which is preliminary data.</text>
</comment>
<evidence type="ECO:0000313" key="3">
    <source>
        <dbReference type="Proteomes" id="UP000466345"/>
    </source>
</evidence>
<dbReference type="Proteomes" id="UP000466345">
    <property type="component" value="Unassembled WGS sequence"/>
</dbReference>
<feature type="transmembrane region" description="Helical" evidence="1">
    <location>
        <begin position="138"/>
        <end position="157"/>
    </location>
</feature>
<evidence type="ECO:0000256" key="1">
    <source>
        <dbReference type="SAM" id="Phobius"/>
    </source>
</evidence>
<feature type="transmembrane region" description="Helical" evidence="1">
    <location>
        <begin position="277"/>
        <end position="297"/>
    </location>
</feature>
<feature type="transmembrane region" description="Helical" evidence="1">
    <location>
        <begin position="222"/>
        <end position="239"/>
    </location>
</feature>
<sequence>MHPHNRKMIAVILLLPIVVALAVWAFAWPAAHQAPRHLPVGVAGPAAAQLEQRFAGQEGAFEVTRYADEAAARDAIEARDIYGAVVTGPDGPTVLTATAASPAVAQLLTTAAGEGAAVEDVVAAPAADPRGAALAASALPLALAGVVSGALVTLLGLHGRRTAGALVGGAALLGLVAAALAHSWLHILTGNWWAEAGVFGLIALAGGSVVAGIAAHVGPRGIALGAVLVILLGNGFSGLTSAPEMLPRPVGAIGQWLPPGAGGTLLRSVAFFDGNAVAAPLLALGLWVVAGMALVALRAKQLPGPMSSVVPSSLNRQETPRAAALADSN</sequence>
<dbReference type="AlphaFoldDB" id="A0A7K0CD40"/>
<organism evidence="2 3">
    <name type="scientific">Streptomyces smaragdinus</name>
    <dbReference type="NCBI Taxonomy" id="2585196"/>
    <lineage>
        <taxon>Bacteria</taxon>
        <taxon>Bacillati</taxon>
        <taxon>Actinomycetota</taxon>
        <taxon>Actinomycetes</taxon>
        <taxon>Kitasatosporales</taxon>
        <taxon>Streptomycetaceae</taxon>
        <taxon>Streptomyces</taxon>
    </lineage>
</organism>
<reference evidence="2 3" key="1">
    <citation type="submission" date="2019-10" db="EMBL/GenBank/DDBJ databases">
        <title>Streptomyces smaragdinus sp. nov. and Streptomyces fabii sp. nov., isolated from the gut of fungus growing-termite Macrotermes natalensis.</title>
        <authorList>
            <person name="Schwitalla J."/>
            <person name="Benndorf R."/>
            <person name="Martin K."/>
            <person name="De Beer W."/>
            <person name="Kaster A.-K."/>
            <person name="Vollmers J."/>
            <person name="Poulsen M."/>
            <person name="Beemelmanns C."/>
        </authorList>
    </citation>
    <scope>NUCLEOTIDE SEQUENCE [LARGE SCALE GENOMIC DNA]</scope>
    <source>
        <strain evidence="2 3">RB5</strain>
    </source>
</reference>
<dbReference type="EMBL" id="WEGJ01000003">
    <property type="protein sequence ID" value="MQY11387.1"/>
    <property type="molecule type" value="Genomic_DNA"/>
</dbReference>
<evidence type="ECO:0008006" key="4">
    <source>
        <dbReference type="Google" id="ProtNLM"/>
    </source>
</evidence>
<keyword evidence="1" id="KW-1133">Transmembrane helix</keyword>
<feature type="transmembrane region" description="Helical" evidence="1">
    <location>
        <begin position="197"/>
        <end position="215"/>
    </location>
</feature>
<proteinExistence type="predicted"/>
<gene>
    <name evidence="2" type="ORF">SRB5_15030</name>
</gene>
<accession>A0A7K0CD40</accession>
<keyword evidence="1" id="KW-0812">Transmembrane</keyword>
<dbReference type="RefSeq" id="WP_228389859.1">
    <property type="nucleotide sequence ID" value="NZ_WEGJ01000003.1"/>
</dbReference>
<keyword evidence="3" id="KW-1185">Reference proteome</keyword>
<name>A0A7K0CD40_9ACTN</name>